<keyword evidence="10" id="KW-0862">Zinc</keyword>
<keyword evidence="11" id="KW-0482">Metalloprotease</keyword>
<dbReference type="GO" id="GO:0005615">
    <property type="term" value="C:extracellular space"/>
    <property type="evidence" value="ECO:0007669"/>
    <property type="project" value="TreeGrafter"/>
</dbReference>
<evidence type="ECO:0000256" key="11">
    <source>
        <dbReference type="ARBA" id="ARBA00023049"/>
    </source>
</evidence>
<keyword evidence="18" id="KW-1185">Reference proteome</keyword>
<evidence type="ECO:0000256" key="9">
    <source>
        <dbReference type="ARBA" id="ARBA00022801"/>
    </source>
</evidence>
<evidence type="ECO:0000256" key="13">
    <source>
        <dbReference type="ARBA" id="ARBA00031533"/>
    </source>
</evidence>
<keyword evidence="9 17" id="KW-0378">Hydrolase</keyword>
<name>A0A5C4QQB6_9ACTN</name>
<evidence type="ECO:0000256" key="5">
    <source>
        <dbReference type="ARBA" id="ARBA00015611"/>
    </source>
</evidence>
<keyword evidence="8" id="KW-0479">Metal-binding</keyword>
<evidence type="ECO:0000313" key="18">
    <source>
        <dbReference type="Proteomes" id="UP000306145"/>
    </source>
</evidence>
<dbReference type="PANTHER" id="PTHR11533:SF174">
    <property type="entry name" value="PUROMYCIN-SENSITIVE AMINOPEPTIDASE-RELATED"/>
    <property type="match status" value="1"/>
</dbReference>
<dbReference type="InterPro" id="IPR027268">
    <property type="entry name" value="Peptidase_M4/M1_CTD_sf"/>
</dbReference>
<sequence length="856" mass="92348">MPSLTRVEATARGAAITVESYQVDLDLTGDGDTFRSRVEVRFRATPGTATFAEVKPAQLLAVRLNGRHIDPGTLTDNRLPLGDLEATNTLFVEAEMAYSNTGEGMHRFVDPADGETYLYAVTFLDNVQRIFAAFDQPDLKASFALTVTAPPGWTVSGNAEVSANPAPGRWEFAPTVPLSTYLFSLIAGPYHVRRAEHDGVPLALYCRQSLAEHLDADADEILTITRQCLDRFHQLFAERYPFGKYEQAFVPEFNLGAMEHPGIVAFRDDYVFRSAVTDTQREMRATTIAHEMAHMWFGNLVTMRWWDDLWLNESFAEYLGVRVAAEATRFQGTWTTFAMRRKAWGYAADQRPSTHPVAPQEVADAAEGLLNVDGISYAKGASVLRQLVAWLGDEAFLAGLNAHFAAHRFGNATLADLLTSLSANARSELASPAVASEGGTAAGGRDLSGWAELWLRRSQVNTLRAEVTVDADGRYTEVAVVQTAPESYPVLRPHRIGVGRYAADGTVRRHEVDLDPAVDGGRTVLGELAGEQAARLLLLNDGDLTFAKVRLDPASADAVPLVLPGLADSLTRAVLWSEALDAATDGERPVTGLVDLMVAALPAETEVIIAEDVLGLSRSLVDRYLDPLTRSAALARIAGACQRLLDGAPAGESLQLAAARGWIAATTDTDLLVGWLAGRDVPAGLKIDAELRWAVLRRLVVLGAAGAAEIAAEAAADVSSTGAERAARCRAALPDPAAKQAAWDIIVRDTELSNRLLEATAEGFWQPEQAELTAAYVERYFTDMPAAAARRTAWTADRVATLAFPRYAVAQPTREAAAALLARDDLTPGLRRVVVDADDDLRRALVARTAVAAAAA</sequence>
<feature type="domain" description="Aminopeptidase N-like N-terminal" evidence="16">
    <location>
        <begin position="89"/>
        <end position="182"/>
    </location>
</feature>
<dbReference type="OrthoDB" id="100605at2"/>
<dbReference type="InterPro" id="IPR012778">
    <property type="entry name" value="Pept_M1_aminopeptidase"/>
</dbReference>
<dbReference type="GO" id="GO:0043171">
    <property type="term" value="P:peptide catabolic process"/>
    <property type="evidence" value="ECO:0007669"/>
    <property type="project" value="TreeGrafter"/>
</dbReference>
<dbReference type="Proteomes" id="UP000306145">
    <property type="component" value="Unassembled WGS sequence"/>
</dbReference>
<dbReference type="GO" id="GO:0016020">
    <property type="term" value="C:membrane"/>
    <property type="evidence" value="ECO:0007669"/>
    <property type="project" value="TreeGrafter"/>
</dbReference>
<comment type="catalytic activity">
    <reaction evidence="1">
        <text>Release of an N-terminal amino acid, Xaa-|-Yaa- from a peptide, amide or arylamide. Xaa is preferably Ala, but may be most amino acids including Pro (slow action). When a terminal hydrophobic residue is followed by a prolyl residue, the two may be released as an intact Xaa-Pro dipeptide.</text>
        <dbReference type="EC" id="3.4.11.2"/>
    </reaction>
</comment>
<dbReference type="GO" id="GO:0005737">
    <property type="term" value="C:cytoplasm"/>
    <property type="evidence" value="ECO:0007669"/>
    <property type="project" value="TreeGrafter"/>
</dbReference>
<keyword evidence="6 17" id="KW-0031">Aminopeptidase</keyword>
<dbReference type="NCBIfam" id="TIGR02412">
    <property type="entry name" value="pepN_strep_liv"/>
    <property type="match status" value="1"/>
</dbReference>
<evidence type="ECO:0000256" key="7">
    <source>
        <dbReference type="ARBA" id="ARBA00022670"/>
    </source>
</evidence>
<dbReference type="InterPro" id="IPR050344">
    <property type="entry name" value="Peptidase_M1_aminopeptidases"/>
</dbReference>
<evidence type="ECO:0000256" key="1">
    <source>
        <dbReference type="ARBA" id="ARBA00000098"/>
    </source>
</evidence>
<evidence type="ECO:0000256" key="6">
    <source>
        <dbReference type="ARBA" id="ARBA00022438"/>
    </source>
</evidence>
<evidence type="ECO:0000256" key="4">
    <source>
        <dbReference type="ARBA" id="ARBA00012564"/>
    </source>
</evidence>
<keyword evidence="7" id="KW-0645">Protease</keyword>
<dbReference type="Pfam" id="PF01433">
    <property type="entry name" value="Peptidase_M1"/>
    <property type="match status" value="1"/>
</dbReference>
<gene>
    <name evidence="17" type="primary">pepN</name>
    <name evidence="17" type="ORF">FHG89_17340</name>
</gene>
<evidence type="ECO:0000259" key="16">
    <source>
        <dbReference type="Pfam" id="PF17900"/>
    </source>
</evidence>
<dbReference type="PRINTS" id="PR00756">
    <property type="entry name" value="ALADIPTASE"/>
</dbReference>
<dbReference type="GO" id="GO:0042277">
    <property type="term" value="F:peptide binding"/>
    <property type="evidence" value="ECO:0007669"/>
    <property type="project" value="TreeGrafter"/>
</dbReference>
<dbReference type="GO" id="GO:0006508">
    <property type="term" value="P:proteolysis"/>
    <property type="evidence" value="ECO:0007669"/>
    <property type="project" value="UniProtKB-KW"/>
</dbReference>
<dbReference type="CDD" id="cd09602">
    <property type="entry name" value="M1_APN"/>
    <property type="match status" value="1"/>
</dbReference>
<dbReference type="Gene3D" id="2.60.40.1730">
    <property type="entry name" value="tricorn interacting facor f3 domain"/>
    <property type="match status" value="1"/>
</dbReference>
<dbReference type="EC" id="3.4.11.2" evidence="4"/>
<dbReference type="InterPro" id="IPR042097">
    <property type="entry name" value="Aminopeptidase_N-like_N_sf"/>
</dbReference>
<evidence type="ECO:0000256" key="8">
    <source>
        <dbReference type="ARBA" id="ARBA00022723"/>
    </source>
</evidence>
<dbReference type="GO" id="GO:0008270">
    <property type="term" value="F:zinc ion binding"/>
    <property type="evidence" value="ECO:0007669"/>
    <property type="project" value="InterPro"/>
</dbReference>
<dbReference type="InterPro" id="IPR014782">
    <property type="entry name" value="Peptidase_M1_dom"/>
</dbReference>
<dbReference type="GO" id="GO:0070006">
    <property type="term" value="F:metalloaminopeptidase activity"/>
    <property type="evidence" value="ECO:0007669"/>
    <property type="project" value="TreeGrafter"/>
</dbReference>
<dbReference type="GO" id="GO:0016285">
    <property type="term" value="F:alanyl aminopeptidase activity"/>
    <property type="evidence" value="ECO:0007669"/>
    <property type="project" value="UniProtKB-EC"/>
</dbReference>
<proteinExistence type="inferred from homology"/>
<dbReference type="Pfam" id="PF11838">
    <property type="entry name" value="ERAP1_C"/>
    <property type="match status" value="1"/>
</dbReference>
<comment type="cofactor">
    <cofactor evidence="2">
        <name>Zn(2+)</name>
        <dbReference type="ChEBI" id="CHEBI:29105"/>
    </cofactor>
</comment>
<dbReference type="EMBL" id="VDFY01000166">
    <property type="protein sequence ID" value="TNH27738.1"/>
    <property type="molecule type" value="Genomic_DNA"/>
</dbReference>
<dbReference type="InterPro" id="IPR024571">
    <property type="entry name" value="ERAP1-like_C_dom"/>
</dbReference>
<dbReference type="Gene3D" id="1.10.390.10">
    <property type="entry name" value="Neutral Protease Domain 2"/>
    <property type="match status" value="1"/>
</dbReference>
<evidence type="ECO:0000313" key="17">
    <source>
        <dbReference type="EMBL" id="TNH27738.1"/>
    </source>
</evidence>
<feature type="domain" description="Peptidase M1 membrane alanine aminopeptidase" evidence="14">
    <location>
        <begin position="223"/>
        <end position="428"/>
    </location>
</feature>
<accession>A0A5C4QQB6</accession>
<dbReference type="RefSeq" id="WP_139585425.1">
    <property type="nucleotide sequence ID" value="NZ_VDFY01000166.1"/>
</dbReference>
<evidence type="ECO:0000256" key="10">
    <source>
        <dbReference type="ARBA" id="ARBA00022833"/>
    </source>
</evidence>
<dbReference type="PANTHER" id="PTHR11533">
    <property type="entry name" value="PROTEASE M1 ZINC METALLOPROTEASE"/>
    <property type="match status" value="1"/>
</dbReference>
<evidence type="ECO:0000256" key="12">
    <source>
        <dbReference type="ARBA" id="ARBA00029811"/>
    </source>
</evidence>
<organism evidence="17 18">
    <name type="scientific">Micromonospora orduensis</name>
    <dbReference type="NCBI Taxonomy" id="1420891"/>
    <lineage>
        <taxon>Bacteria</taxon>
        <taxon>Bacillati</taxon>
        <taxon>Actinomycetota</taxon>
        <taxon>Actinomycetes</taxon>
        <taxon>Micromonosporales</taxon>
        <taxon>Micromonosporaceae</taxon>
        <taxon>Micromonospora</taxon>
    </lineage>
</organism>
<feature type="domain" description="ERAP1-like C-terminal" evidence="15">
    <location>
        <begin position="537"/>
        <end position="843"/>
    </location>
</feature>
<dbReference type="InterPro" id="IPR045357">
    <property type="entry name" value="Aminopeptidase_N-like_N"/>
</dbReference>
<protein>
    <recommendedName>
        <fullName evidence="5">Aminopeptidase N</fullName>
        <ecNumber evidence="4">3.4.11.2</ecNumber>
    </recommendedName>
    <alternativeName>
        <fullName evidence="12">Alanine aminopeptidase</fullName>
    </alternativeName>
    <alternativeName>
        <fullName evidence="13">Lysyl aminopeptidase</fullName>
    </alternativeName>
</protein>
<evidence type="ECO:0000256" key="3">
    <source>
        <dbReference type="ARBA" id="ARBA00010136"/>
    </source>
</evidence>
<dbReference type="InterPro" id="IPR001930">
    <property type="entry name" value="Peptidase_M1"/>
</dbReference>
<comment type="caution">
    <text evidence="17">The sequence shown here is derived from an EMBL/GenBank/DDBJ whole genome shotgun (WGS) entry which is preliminary data.</text>
</comment>
<dbReference type="Pfam" id="PF17900">
    <property type="entry name" value="Peptidase_M1_N"/>
    <property type="match status" value="1"/>
</dbReference>
<dbReference type="AlphaFoldDB" id="A0A5C4QQB6"/>
<dbReference type="SUPFAM" id="SSF63737">
    <property type="entry name" value="Leukotriene A4 hydrolase N-terminal domain"/>
    <property type="match status" value="1"/>
</dbReference>
<evidence type="ECO:0000256" key="2">
    <source>
        <dbReference type="ARBA" id="ARBA00001947"/>
    </source>
</evidence>
<dbReference type="SUPFAM" id="SSF55486">
    <property type="entry name" value="Metalloproteases ('zincins'), catalytic domain"/>
    <property type="match status" value="1"/>
</dbReference>
<comment type="similarity">
    <text evidence="3">Belongs to the peptidase M1 family.</text>
</comment>
<evidence type="ECO:0000259" key="14">
    <source>
        <dbReference type="Pfam" id="PF01433"/>
    </source>
</evidence>
<reference evidence="17 18" key="1">
    <citation type="submission" date="2019-06" db="EMBL/GenBank/DDBJ databases">
        <title>Micromonospora ordensis sp. nov., isolated from deep marine sediment.</title>
        <authorList>
            <person name="Veyisoglu A."/>
            <person name="Carro L."/>
            <person name="Klenk H.-P."/>
            <person name="Sahin N."/>
        </authorList>
    </citation>
    <scope>NUCLEOTIDE SEQUENCE [LARGE SCALE GENOMIC DNA]</scope>
    <source>
        <strain evidence="17 18">S2509</strain>
    </source>
</reference>
<evidence type="ECO:0000259" key="15">
    <source>
        <dbReference type="Pfam" id="PF11838"/>
    </source>
</evidence>